<evidence type="ECO:0000256" key="1">
    <source>
        <dbReference type="SAM" id="MobiDB-lite"/>
    </source>
</evidence>
<dbReference type="Pfam" id="PF11259">
    <property type="entry name" value="DUF3060"/>
    <property type="match status" value="2"/>
</dbReference>
<evidence type="ECO:0000313" key="3">
    <source>
        <dbReference type="Proteomes" id="UP000000420"/>
    </source>
</evidence>
<dbReference type="HOGENOM" id="CLU_113760_0_0_6"/>
<sequence>MAPAQSAPQPAQPALSPASTDAAPKADTGERPTLLVTSTSGTVSCDGHNVDLTGDHANLLFKGDCGAISVLGEQAIVQIERAESVRIVGDAAQVTLAGDAKSVELFGRKSTLKAGRVDTLLVPGDDNHVQVQTIGEATLHGRGNRISQQSGTVRVDDYGSDNQITTR</sequence>
<dbReference type="KEGG" id="xcb:XC_2746"/>
<proteinExistence type="predicted"/>
<protein>
    <recommendedName>
        <fullName evidence="4">DUF3060 domain-containing protein</fullName>
    </recommendedName>
</protein>
<evidence type="ECO:0008006" key="4">
    <source>
        <dbReference type="Google" id="ProtNLM"/>
    </source>
</evidence>
<evidence type="ECO:0000313" key="2">
    <source>
        <dbReference type="EMBL" id="AAY49795.1"/>
    </source>
</evidence>
<accession>A0A0H2X8Q7</accession>
<dbReference type="InterPro" id="IPR021417">
    <property type="entry name" value="DUF3060"/>
</dbReference>
<reference evidence="2 3" key="1">
    <citation type="journal article" date="2005" name="Genome Res.">
        <title>Comparative and functional genomic analyses of the pathogenicity of phytopathogen Xanthomonas campestris pv. campestris.</title>
        <authorList>
            <person name="Qian W."/>
            <person name="Jia Y."/>
            <person name="Ren S.X."/>
            <person name="He Y.Q."/>
            <person name="Feng J.X."/>
            <person name="Lu L.F."/>
            <person name="Sun Q."/>
            <person name="Ying G."/>
            <person name="Tang D.J."/>
            <person name="Tang H."/>
            <person name="Wu W."/>
            <person name="Hao P."/>
            <person name="Wang L."/>
            <person name="Jiang B.L."/>
            <person name="Zeng S."/>
            <person name="Gu W.Y."/>
            <person name="Lu G."/>
            <person name="Rong L."/>
            <person name="Tian Y."/>
            <person name="Yao Z."/>
            <person name="Fu G."/>
            <person name="Chen B."/>
            <person name="Fang R."/>
            <person name="Qiang B."/>
            <person name="Chen Z."/>
            <person name="Zhao G.P."/>
            <person name="Tang J.L."/>
            <person name="He C."/>
        </authorList>
    </citation>
    <scope>NUCLEOTIDE SEQUENCE [LARGE SCALE GENOMIC DNA]</scope>
    <source>
        <strain evidence="2 3">8004</strain>
    </source>
</reference>
<feature type="region of interest" description="Disordered" evidence="1">
    <location>
        <begin position="142"/>
        <end position="167"/>
    </location>
</feature>
<gene>
    <name evidence="2" type="ordered locus">XC_2746</name>
</gene>
<organism evidence="2 3">
    <name type="scientific">Xanthomonas campestris pv. campestris (strain 8004)</name>
    <dbReference type="NCBI Taxonomy" id="314565"/>
    <lineage>
        <taxon>Bacteria</taxon>
        <taxon>Pseudomonadati</taxon>
        <taxon>Pseudomonadota</taxon>
        <taxon>Gammaproteobacteria</taxon>
        <taxon>Lysobacterales</taxon>
        <taxon>Lysobacteraceae</taxon>
        <taxon>Xanthomonas</taxon>
    </lineage>
</organism>
<name>A0A0H2X8Q7_XANC8</name>
<dbReference type="AlphaFoldDB" id="A0A0H2X8Q7"/>
<dbReference type="Proteomes" id="UP000000420">
    <property type="component" value="Chromosome"/>
</dbReference>
<feature type="compositionally biased region" description="Low complexity" evidence="1">
    <location>
        <begin position="1"/>
        <end position="19"/>
    </location>
</feature>
<dbReference type="EMBL" id="CP000050">
    <property type="protein sequence ID" value="AAY49795.1"/>
    <property type="molecule type" value="Genomic_DNA"/>
</dbReference>
<feature type="region of interest" description="Disordered" evidence="1">
    <location>
        <begin position="1"/>
        <end position="29"/>
    </location>
</feature>